<accession>A0A916UEA1</accession>
<reference evidence="2" key="1">
    <citation type="journal article" date="2014" name="Int. J. Syst. Evol. Microbiol.">
        <title>Complete genome sequence of Corynebacterium casei LMG S-19264T (=DSM 44701T), isolated from a smear-ripened cheese.</title>
        <authorList>
            <consortium name="US DOE Joint Genome Institute (JGI-PGF)"/>
            <person name="Walter F."/>
            <person name="Albersmeier A."/>
            <person name="Kalinowski J."/>
            <person name="Ruckert C."/>
        </authorList>
    </citation>
    <scope>NUCLEOTIDE SEQUENCE</scope>
    <source>
        <strain evidence="2">CGMCC 1.10998</strain>
    </source>
</reference>
<protein>
    <recommendedName>
        <fullName evidence="1">DUF4142 domain-containing protein</fullName>
    </recommendedName>
</protein>
<dbReference type="PANTHER" id="PTHR38593">
    <property type="entry name" value="BLR2558 PROTEIN"/>
    <property type="match status" value="1"/>
</dbReference>
<feature type="domain" description="DUF4142" evidence="1">
    <location>
        <begin position="54"/>
        <end position="190"/>
    </location>
</feature>
<dbReference type="RefSeq" id="WP_229750980.1">
    <property type="nucleotide sequence ID" value="NZ_BMED01000001.1"/>
</dbReference>
<comment type="caution">
    <text evidence="2">The sequence shown here is derived from an EMBL/GenBank/DDBJ whole genome shotgun (WGS) entry which is preliminary data.</text>
</comment>
<organism evidence="2 3">
    <name type="scientific">Undibacterium terreum</name>
    <dbReference type="NCBI Taxonomy" id="1224302"/>
    <lineage>
        <taxon>Bacteria</taxon>
        <taxon>Pseudomonadati</taxon>
        <taxon>Pseudomonadota</taxon>
        <taxon>Betaproteobacteria</taxon>
        <taxon>Burkholderiales</taxon>
        <taxon>Oxalobacteraceae</taxon>
        <taxon>Undibacterium</taxon>
    </lineage>
</organism>
<name>A0A916UEA1_9BURK</name>
<sequence>MNLHALSHSRFMYKPSRKSMLLIVAAGIALIAGLAAASGSYAAAKDAEAQLGANDKQFLMTAAQAGNAEIVASKTASGKANSDAVKKFAAEMLADHGKVADELKKLAAGKGLNVPDEPSMKQQALIAKLNVLDGAKFDQLYAAEIGVAAHKEAVALFRKAAVSAKDADVKAFAQQNLPALEHHLQMAQNLKTAVGE</sequence>
<reference evidence="2" key="2">
    <citation type="submission" date="2020-09" db="EMBL/GenBank/DDBJ databases">
        <authorList>
            <person name="Sun Q."/>
            <person name="Zhou Y."/>
        </authorList>
    </citation>
    <scope>NUCLEOTIDE SEQUENCE</scope>
    <source>
        <strain evidence="2">CGMCC 1.10998</strain>
    </source>
</reference>
<dbReference type="AlphaFoldDB" id="A0A916UEA1"/>
<dbReference type="Proteomes" id="UP000637423">
    <property type="component" value="Unassembled WGS sequence"/>
</dbReference>
<dbReference type="InterPro" id="IPR025419">
    <property type="entry name" value="DUF4142"/>
</dbReference>
<dbReference type="InterPro" id="IPR012347">
    <property type="entry name" value="Ferritin-like"/>
</dbReference>
<dbReference type="Gene3D" id="1.20.1260.10">
    <property type="match status" value="1"/>
</dbReference>
<dbReference type="PANTHER" id="PTHR38593:SF1">
    <property type="entry name" value="BLR2558 PROTEIN"/>
    <property type="match status" value="1"/>
</dbReference>
<evidence type="ECO:0000259" key="1">
    <source>
        <dbReference type="Pfam" id="PF13628"/>
    </source>
</evidence>
<dbReference type="Pfam" id="PF13628">
    <property type="entry name" value="DUF4142"/>
    <property type="match status" value="1"/>
</dbReference>
<evidence type="ECO:0000313" key="2">
    <source>
        <dbReference type="EMBL" id="GGC69577.1"/>
    </source>
</evidence>
<proteinExistence type="predicted"/>
<dbReference type="EMBL" id="BMED01000001">
    <property type="protein sequence ID" value="GGC69577.1"/>
    <property type="molecule type" value="Genomic_DNA"/>
</dbReference>
<keyword evidence="3" id="KW-1185">Reference proteome</keyword>
<evidence type="ECO:0000313" key="3">
    <source>
        <dbReference type="Proteomes" id="UP000637423"/>
    </source>
</evidence>
<gene>
    <name evidence="2" type="ORF">GCM10011396_15730</name>
</gene>